<protein>
    <submittedName>
        <fullName evidence="1">Uncharacterized protein</fullName>
    </submittedName>
</protein>
<proteinExistence type="predicted"/>
<reference evidence="1" key="1">
    <citation type="journal article" date="2013" name="PLoS ONE">
        <title>Metagenomic insights into the carbohydrate-active enzymes carried by the microorganisms adhering to solid digesta in the rumen of cows.</title>
        <authorList>
            <person name="Wang L."/>
            <person name="Hatem A."/>
            <person name="Catalyurek U.V."/>
            <person name="Morrison M."/>
            <person name="Yu Z."/>
        </authorList>
    </citation>
    <scope>NUCLEOTIDE SEQUENCE</scope>
</reference>
<name>W0FHQ8_9BACT</name>
<dbReference type="AlphaFoldDB" id="W0FHQ8"/>
<dbReference type="EMBL" id="KC246789">
    <property type="protein sequence ID" value="AHF24281.1"/>
    <property type="molecule type" value="Genomic_DNA"/>
</dbReference>
<evidence type="ECO:0000313" key="1">
    <source>
        <dbReference type="EMBL" id="AHF24281.1"/>
    </source>
</evidence>
<organism evidence="1">
    <name type="scientific">uncultured bacterium Contig1770</name>
    <dbReference type="NCBI Taxonomy" id="1393510"/>
    <lineage>
        <taxon>Bacteria</taxon>
        <taxon>environmental samples</taxon>
    </lineage>
</organism>
<accession>W0FHQ8</accession>
<sequence length="104" mass="11118">MSYTLLSAPRETHDFGNGCVAYKHGGMVTITGYCNIDASNSHPMVGTLPIGWRPSSYQASYVLISVTQSGGYPPYIDVSPNGDVYIESHGHVGQAFPNITIPIA</sequence>